<dbReference type="OrthoDB" id="9148135at2"/>
<name>A0A542Y1X0_9MICO</name>
<dbReference type="Pfam" id="PF06224">
    <property type="entry name" value="AlkZ-like"/>
    <property type="match status" value="1"/>
</dbReference>
<sequence length="415" mass="44214">MSVSLPNATLLAVRQIALGLQPETVDVSAAGKTATERVRAVVTHLFAAQGQDWRSSKWAVGVRARGTTAQDLVKAMNDRTIVRSWPMRGTVHLVPAEDIGWMQRLTNPKVLAGAPKRRAFLGMSDEALERVTEVSLQALSGGTSLTRAELSAVWTEAGIEWQPAWRYHLVWWLCQNGLTTFGPVGAGEASGPDASGPDASGPDASTDASGPDANADAEPRLVLASDWIPTPRSLDGDEALAEFAARYVRGRGAVGKKDLASWALLPAASAARGLALAVESGAVVEARRDGVAGVAGALWVSPQALEAVESSRSGADQDRWQLLPAFDEHILGFSDRSPQFDAAHLPQLIPGRNGMFQATVVHNGRAVGTWRRDSKSRRLECAPFPGERIDLAALAPRVAEWAEFYGEPTPDVALG</sequence>
<dbReference type="InterPro" id="IPR009351">
    <property type="entry name" value="AlkZ-like"/>
</dbReference>
<feature type="region of interest" description="Disordered" evidence="1">
    <location>
        <begin position="184"/>
        <end position="215"/>
    </location>
</feature>
<gene>
    <name evidence="2" type="ORF">FB468_0062</name>
</gene>
<dbReference type="EMBL" id="VFON01000001">
    <property type="protein sequence ID" value="TQL42082.1"/>
    <property type="molecule type" value="Genomic_DNA"/>
</dbReference>
<keyword evidence="3" id="KW-1185">Reference proteome</keyword>
<comment type="caution">
    <text evidence="2">The sequence shown here is derived from an EMBL/GenBank/DDBJ whole genome shotgun (WGS) entry which is preliminary data.</text>
</comment>
<reference evidence="2 3" key="1">
    <citation type="submission" date="2019-06" db="EMBL/GenBank/DDBJ databases">
        <title>Sequencing the genomes of 1000 actinobacteria strains.</title>
        <authorList>
            <person name="Klenk H.-P."/>
        </authorList>
    </citation>
    <scope>NUCLEOTIDE SEQUENCE [LARGE SCALE GENOMIC DNA]</scope>
    <source>
        <strain evidence="2 3">DSM 8803</strain>
    </source>
</reference>
<proteinExistence type="predicted"/>
<dbReference type="PANTHER" id="PTHR38479:SF2">
    <property type="entry name" value="WINGED HELIX DNA-BINDING DOMAIN-CONTAINING PROTEIN"/>
    <property type="match status" value="1"/>
</dbReference>
<evidence type="ECO:0000313" key="2">
    <source>
        <dbReference type="EMBL" id="TQL42082.1"/>
    </source>
</evidence>
<protein>
    <submittedName>
        <fullName evidence="2">Winged helix DNA-binding protein</fullName>
    </submittedName>
</protein>
<organism evidence="2 3">
    <name type="scientific">Leucobacter komagatae</name>
    <dbReference type="NCBI Taxonomy" id="55969"/>
    <lineage>
        <taxon>Bacteria</taxon>
        <taxon>Bacillati</taxon>
        <taxon>Actinomycetota</taxon>
        <taxon>Actinomycetes</taxon>
        <taxon>Micrococcales</taxon>
        <taxon>Microbacteriaceae</taxon>
        <taxon>Leucobacter</taxon>
    </lineage>
</organism>
<accession>A0A542Y1X0</accession>
<dbReference type="RefSeq" id="WP_141885586.1">
    <property type="nucleotide sequence ID" value="NZ_BAAAUY010000023.1"/>
</dbReference>
<evidence type="ECO:0000313" key="3">
    <source>
        <dbReference type="Proteomes" id="UP000319094"/>
    </source>
</evidence>
<keyword evidence="2" id="KW-0238">DNA-binding</keyword>
<dbReference type="AlphaFoldDB" id="A0A542Y1X0"/>
<dbReference type="Proteomes" id="UP000319094">
    <property type="component" value="Unassembled WGS sequence"/>
</dbReference>
<dbReference type="GO" id="GO:0003677">
    <property type="term" value="F:DNA binding"/>
    <property type="evidence" value="ECO:0007669"/>
    <property type="project" value="UniProtKB-KW"/>
</dbReference>
<evidence type="ECO:0000256" key="1">
    <source>
        <dbReference type="SAM" id="MobiDB-lite"/>
    </source>
</evidence>
<dbReference type="PANTHER" id="PTHR38479">
    <property type="entry name" value="LMO0824 PROTEIN"/>
    <property type="match status" value="1"/>
</dbReference>